<dbReference type="GO" id="GO:0006353">
    <property type="term" value="P:DNA-templated transcription termination"/>
    <property type="evidence" value="ECO:0007669"/>
    <property type="project" value="UniProtKB-KW"/>
</dbReference>
<evidence type="ECO:0000313" key="5">
    <source>
        <dbReference type="Proteomes" id="UP000290289"/>
    </source>
</evidence>
<evidence type="ECO:0000256" key="2">
    <source>
        <dbReference type="ARBA" id="ARBA00022472"/>
    </source>
</evidence>
<dbReference type="GO" id="GO:0003676">
    <property type="term" value="F:nucleic acid binding"/>
    <property type="evidence" value="ECO:0007669"/>
    <property type="project" value="InterPro"/>
</dbReference>
<dbReference type="PANTHER" id="PTHR13068">
    <property type="entry name" value="CGI-12 PROTEIN-RELATED"/>
    <property type="match status" value="1"/>
</dbReference>
<dbReference type="AlphaFoldDB" id="A0A498KA51"/>
<dbReference type="Pfam" id="PF02536">
    <property type="entry name" value="mTERF"/>
    <property type="match status" value="3"/>
</dbReference>
<comment type="caution">
    <text evidence="4">The sequence shown here is derived from an EMBL/GenBank/DDBJ whole genome shotgun (WGS) entry which is preliminary data.</text>
</comment>
<sequence>MKKPATPCNMCVCMNASEKKLTITMEFLVNKMGWPSEMIARSPVVMFYSLEKGFIPRCSVVERIDKRDSNCEFVFCVGACEVVLGEVCGEIYKQSISVINLKSLGFGHSTFATTFGSKTKRFIVGDLKPSRISLQNQLLYRPIATEISENQHNFTVNYLINSCGLSPEGAISASKWVELQSPERADSVLALLRSHGFSETQISKLVRSRPQLLLANPEKTLLPKLEFFLSLGVSRQDLAQTLAFNPKLLSRSLKKQIIPTYDFLRSIVSEKKLVAIFKHNSCIFVESNCNVVENIGFLRELGMPQSCISMLLAHFTTVLMVSPEKFGLLVSEVKEMGFNLEKSTSVNALRSLCGKNKLIWNRSREVFRRWGWSEDDVLSAFRKNPQFMIVSEKKLLQAMELLVNEMGWPSEMIAKYPVVLSLSLERRLIPRCLVVKVLLSKGLINENLNLGSVLLPPEKQFIERFVTKYLKQVPQLLSMYQGKVDVEDVRTLCKLVIHVKENMMPNMQYLQRSGVSEKPWIPSNLDVKGCQKTLLLKLKYFRLLGVSREDLARILAFSSELLIRCLERQIKPIKLSQ</sequence>
<name>A0A498KA51_MALDO</name>
<keyword evidence="3" id="KW-0809">Transit peptide</keyword>
<reference evidence="4 5" key="1">
    <citation type="submission" date="2018-10" db="EMBL/GenBank/DDBJ databases">
        <title>A high-quality apple genome assembly.</title>
        <authorList>
            <person name="Hu J."/>
        </authorList>
    </citation>
    <scope>NUCLEOTIDE SEQUENCE [LARGE SCALE GENOMIC DNA]</scope>
    <source>
        <strain evidence="5">cv. HFTH1</strain>
        <tissue evidence="4">Young leaf</tissue>
    </source>
</reference>
<dbReference type="InterPro" id="IPR003690">
    <property type="entry name" value="MTERF"/>
</dbReference>
<evidence type="ECO:0000313" key="4">
    <source>
        <dbReference type="EMBL" id="RXI05200.1"/>
    </source>
</evidence>
<dbReference type="PANTHER" id="PTHR13068:SF133">
    <property type="entry name" value="MITOCHONDRIAL TRANSCRIPTION TERMINATION FACTOR FAMILY PROTEIN"/>
    <property type="match status" value="1"/>
</dbReference>
<protein>
    <submittedName>
        <fullName evidence="4">Uncharacterized protein</fullName>
    </submittedName>
</protein>
<keyword evidence="5" id="KW-1185">Reference proteome</keyword>
<dbReference type="Gene3D" id="1.25.70.10">
    <property type="entry name" value="Transcription termination factor 3, mitochondrial"/>
    <property type="match status" value="2"/>
</dbReference>
<organism evidence="4 5">
    <name type="scientific">Malus domestica</name>
    <name type="common">Apple</name>
    <name type="synonym">Pyrus malus</name>
    <dbReference type="NCBI Taxonomy" id="3750"/>
    <lineage>
        <taxon>Eukaryota</taxon>
        <taxon>Viridiplantae</taxon>
        <taxon>Streptophyta</taxon>
        <taxon>Embryophyta</taxon>
        <taxon>Tracheophyta</taxon>
        <taxon>Spermatophyta</taxon>
        <taxon>Magnoliopsida</taxon>
        <taxon>eudicotyledons</taxon>
        <taxon>Gunneridae</taxon>
        <taxon>Pentapetalae</taxon>
        <taxon>rosids</taxon>
        <taxon>fabids</taxon>
        <taxon>Rosales</taxon>
        <taxon>Rosaceae</taxon>
        <taxon>Amygdaloideae</taxon>
        <taxon>Maleae</taxon>
        <taxon>Malus</taxon>
    </lineage>
</organism>
<dbReference type="Proteomes" id="UP000290289">
    <property type="component" value="Chromosome 2"/>
</dbReference>
<evidence type="ECO:0000256" key="3">
    <source>
        <dbReference type="ARBA" id="ARBA00022946"/>
    </source>
</evidence>
<dbReference type="SMART" id="SM00733">
    <property type="entry name" value="Mterf"/>
    <property type="match status" value="9"/>
</dbReference>
<keyword evidence="2" id="KW-0805">Transcription regulation</keyword>
<keyword evidence="2" id="KW-0804">Transcription</keyword>
<accession>A0A498KA51</accession>
<gene>
    <name evidence="4" type="ORF">DVH24_006457</name>
</gene>
<comment type="similarity">
    <text evidence="1">Belongs to the mTERF family.</text>
</comment>
<dbReference type="InterPro" id="IPR038538">
    <property type="entry name" value="MTERF_sf"/>
</dbReference>
<keyword evidence="2" id="KW-0806">Transcription termination</keyword>
<dbReference type="FunFam" id="1.25.70.10:FF:000001">
    <property type="entry name" value="Mitochondrial transcription termination factor-like"/>
    <property type="match status" value="1"/>
</dbReference>
<proteinExistence type="inferred from homology"/>
<dbReference type="EMBL" id="RDQH01000328">
    <property type="protein sequence ID" value="RXI05200.1"/>
    <property type="molecule type" value="Genomic_DNA"/>
</dbReference>
<evidence type="ECO:0000256" key="1">
    <source>
        <dbReference type="ARBA" id="ARBA00007692"/>
    </source>
</evidence>